<comment type="similarity">
    <text evidence="10">Belongs to the G-protein coupled receptor 1 family.</text>
</comment>
<dbReference type="GO" id="GO:0007204">
    <property type="term" value="P:positive regulation of cytosolic calcium ion concentration"/>
    <property type="evidence" value="ECO:0007669"/>
    <property type="project" value="TreeGrafter"/>
</dbReference>
<dbReference type="PRINTS" id="PR00657">
    <property type="entry name" value="CCCHEMOKINER"/>
</dbReference>
<dbReference type="GO" id="GO:0019722">
    <property type="term" value="P:calcium-mediated signaling"/>
    <property type="evidence" value="ECO:0007669"/>
    <property type="project" value="TreeGrafter"/>
</dbReference>
<reference evidence="13" key="2">
    <citation type="submission" date="2025-08" db="UniProtKB">
        <authorList>
            <consortium name="Ensembl"/>
        </authorList>
    </citation>
    <scope>IDENTIFICATION</scope>
</reference>
<dbReference type="Gene3D" id="1.20.1070.10">
    <property type="entry name" value="Rhodopsin 7-helix transmembrane proteins"/>
    <property type="match status" value="1"/>
</dbReference>
<keyword evidence="5 10" id="KW-0297">G-protein coupled receptor</keyword>
<comment type="subcellular location">
    <subcellularLocation>
        <location evidence="1">Cell membrane</location>
        <topology evidence="1">Multi-pass membrane protein</topology>
    </subcellularLocation>
</comment>
<evidence type="ECO:0000256" key="8">
    <source>
        <dbReference type="ARBA" id="ARBA00023170"/>
    </source>
</evidence>
<keyword evidence="14" id="KW-1185">Reference proteome</keyword>
<dbReference type="GO" id="GO:0006955">
    <property type="term" value="P:immune response"/>
    <property type="evidence" value="ECO:0007669"/>
    <property type="project" value="TreeGrafter"/>
</dbReference>
<dbReference type="PANTHER" id="PTHR10489">
    <property type="entry name" value="CELL ADHESION MOLECULE"/>
    <property type="match status" value="1"/>
</dbReference>
<feature type="transmembrane region" description="Helical" evidence="11">
    <location>
        <begin position="255"/>
        <end position="275"/>
    </location>
</feature>
<dbReference type="GO" id="GO:0019957">
    <property type="term" value="F:C-C chemokine binding"/>
    <property type="evidence" value="ECO:0007669"/>
    <property type="project" value="TreeGrafter"/>
</dbReference>
<keyword evidence="7" id="KW-1015">Disulfide bond</keyword>
<dbReference type="InterPro" id="IPR017452">
    <property type="entry name" value="GPCR_Rhodpsn_7TM"/>
</dbReference>
<keyword evidence="2" id="KW-1003">Cell membrane</keyword>
<feature type="transmembrane region" description="Helical" evidence="11">
    <location>
        <begin position="307"/>
        <end position="327"/>
    </location>
</feature>
<dbReference type="PROSITE" id="PS50262">
    <property type="entry name" value="G_PROTEIN_RECEP_F1_2"/>
    <property type="match status" value="1"/>
</dbReference>
<evidence type="ECO:0000313" key="13">
    <source>
        <dbReference type="Ensembl" id="ENSGWIP00000056301.1"/>
    </source>
</evidence>
<keyword evidence="3 10" id="KW-0812">Transmembrane</keyword>
<dbReference type="Ensembl" id="ENSGWIT00000060584.1">
    <property type="protein sequence ID" value="ENSGWIP00000056301.1"/>
    <property type="gene ID" value="ENSGWIG00000026699.1"/>
</dbReference>
<keyword evidence="6 11" id="KW-0472">Membrane</keyword>
<dbReference type="GO" id="GO:0060326">
    <property type="term" value="P:cell chemotaxis"/>
    <property type="evidence" value="ECO:0007669"/>
    <property type="project" value="TreeGrafter"/>
</dbReference>
<evidence type="ECO:0000256" key="6">
    <source>
        <dbReference type="ARBA" id="ARBA00023136"/>
    </source>
</evidence>
<evidence type="ECO:0000256" key="1">
    <source>
        <dbReference type="ARBA" id="ARBA00004651"/>
    </source>
</evidence>
<evidence type="ECO:0000259" key="12">
    <source>
        <dbReference type="PROSITE" id="PS50262"/>
    </source>
</evidence>
<feature type="transmembrane region" description="Helical" evidence="11">
    <location>
        <begin position="59"/>
        <end position="84"/>
    </location>
</feature>
<evidence type="ECO:0000256" key="10">
    <source>
        <dbReference type="RuleBase" id="RU000688"/>
    </source>
</evidence>
<feature type="transmembrane region" description="Helical" evidence="11">
    <location>
        <begin position="169"/>
        <end position="195"/>
    </location>
</feature>
<evidence type="ECO:0000256" key="2">
    <source>
        <dbReference type="ARBA" id="ARBA00022475"/>
    </source>
</evidence>
<dbReference type="SUPFAM" id="SSF81321">
    <property type="entry name" value="Family A G protein-coupled receptor-like"/>
    <property type="match status" value="1"/>
</dbReference>
<dbReference type="Pfam" id="PF00001">
    <property type="entry name" value="7tm_1"/>
    <property type="match status" value="1"/>
</dbReference>
<keyword evidence="8 10" id="KW-0675">Receptor</keyword>
<keyword evidence="4 11" id="KW-1133">Transmembrane helix</keyword>
<protein>
    <submittedName>
        <fullName evidence="13">Chemokine XC receptor 1-like</fullName>
    </submittedName>
</protein>
<keyword evidence="9 10" id="KW-0807">Transducer</keyword>
<dbReference type="GeneID" id="114479413"/>
<dbReference type="RefSeq" id="XP_028328878.1">
    <property type="nucleotide sequence ID" value="XM_028473077.1"/>
</dbReference>
<feature type="transmembrane region" description="Helical" evidence="11">
    <location>
        <begin position="215"/>
        <end position="234"/>
    </location>
</feature>
<dbReference type="InterPro" id="IPR000355">
    <property type="entry name" value="Chemokine_rcpt"/>
</dbReference>
<dbReference type="AlphaFoldDB" id="A0A8C5I6I1"/>
<dbReference type="InterPro" id="IPR000276">
    <property type="entry name" value="GPCR_Rhodpsn"/>
</dbReference>
<dbReference type="GO" id="GO:0009897">
    <property type="term" value="C:external side of plasma membrane"/>
    <property type="evidence" value="ECO:0007669"/>
    <property type="project" value="TreeGrafter"/>
</dbReference>
<evidence type="ECO:0000256" key="4">
    <source>
        <dbReference type="ARBA" id="ARBA00022989"/>
    </source>
</evidence>
<reference evidence="13" key="3">
    <citation type="submission" date="2025-09" db="UniProtKB">
        <authorList>
            <consortium name="Ensembl"/>
        </authorList>
    </citation>
    <scope>IDENTIFICATION</scope>
</reference>
<organism evidence="13 14">
    <name type="scientific">Gouania willdenowi</name>
    <name type="common">Blunt-snouted clingfish</name>
    <name type="synonym">Lepadogaster willdenowi</name>
    <dbReference type="NCBI Taxonomy" id="441366"/>
    <lineage>
        <taxon>Eukaryota</taxon>
        <taxon>Metazoa</taxon>
        <taxon>Chordata</taxon>
        <taxon>Craniata</taxon>
        <taxon>Vertebrata</taxon>
        <taxon>Euteleostomi</taxon>
        <taxon>Actinopterygii</taxon>
        <taxon>Neopterygii</taxon>
        <taxon>Teleostei</taxon>
        <taxon>Neoteleostei</taxon>
        <taxon>Acanthomorphata</taxon>
        <taxon>Ovalentaria</taxon>
        <taxon>Blenniimorphae</taxon>
        <taxon>Blenniiformes</taxon>
        <taxon>Gobiesocoidei</taxon>
        <taxon>Gobiesocidae</taxon>
        <taxon>Gobiesocinae</taxon>
        <taxon>Gouania</taxon>
    </lineage>
</organism>
<feature type="transmembrane region" description="Helical" evidence="11">
    <location>
        <begin position="96"/>
        <end position="119"/>
    </location>
</feature>
<dbReference type="Proteomes" id="UP000694680">
    <property type="component" value="Chromosome 17"/>
</dbReference>
<reference evidence="13" key="1">
    <citation type="submission" date="2020-06" db="EMBL/GenBank/DDBJ databases">
        <authorList>
            <consortium name="Wellcome Sanger Institute Data Sharing"/>
        </authorList>
    </citation>
    <scope>NUCLEOTIDE SEQUENCE [LARGE SCALE GENOMIC DNA]</scope>
</reference>
<evidence type="ECO:0000313" key="14">
    <source>
        <dbReference type="Proteomes" id="UP000694680"/>
    </source>
</evidence>
<evidence type="ECO:0000256" key="7">
    <source>
        <dbReference type="ARBA" id="ARBA00023157"/>
    </source>
</evidence>
<dbReference type="PANTHER" id="PTHR10489:SF730">
    <property type="entry name" value="CHEMOKINE XC RECEPTOR 1"/>
    <property type="match status" value="1"/>
</dbReference>
<sequence>MLSISVQESYIRRKMASTTFSMDPDTPTTAATIDSTALYDYNYEDEICNKENIQMFGAIFTPLFFSAIVILSLFGNILVLVILVKYENLKLLTNTLLLNLVVSDLLFTAGLPFWAYAHVHRWTFGEHACKVVNFIFNTGYYSSGFLLIIMTAHRYMAVMYPLSDVVSTAGFYSVVASVVLWVGSVLAASPNMIFITVHDNDFCGYDSSSWNLFDIYMQNLLFLLTSWVFISCYAQIICRLLRSNAKRRGKKTLKLIFTLLLVFFVGWAPYNVIIFQKSCEYWKQKVKNPDSMKEDCDRSKRLDYSLYVGRLFAFSQCCLNPVLYVFVGVKFKSHLRKLLSFKHPNNSVIRNRQSRLTITSITSGEEV</sequence>
<dbReference type="FunFam" id="1.20.1070.10:FF:000130">
    <property type="entry name" value="Chemokine (C-C motif) receptor 2"/>
    <property type="match status" value="1"/>
</dbReference>
<evidence type="ECO:0000256" key="9">
    <source>
        <dbReference type="ARBA" id="ARBA00023224"/>
    </source>
</evidence>
<dbReference type="OrthoDB" id="10015690at2759"/>
<dbReference type="PRINTS" id="PR00237">
    <property type="entry name" value="GPCRRHODOPSN"/>
</dbReference>
<evidence type="ECO:0000256" key="5">
    <source>
        <dbReference type="ARBA" id="ARBA00023040"/>
    </source>
</evidence>
<evidence type="ECO:0000256" key="3">
    <source>
        <dbReference type="ARBA" id="ARBA00022692"/>
    </source>
</evidence>
<accession>A0A8C5I6I1</accession>
<name>A0A8C5I6I1_GOUWI</name>
<evidence type="ECO:0000256" key="11">
    <source>
        <dbReference type="SAM" id="Phobius"/>
    </source>
</evidence>
<feature type="domain" description="G-protein coupled receptors family 1 profile" evidence="12">
    <location>
        <begin position="75"/>
        <end position="324"/>
    </location>
</feature>
<dbReference type="InterPro" id="IPR050119">
    <property type="entry name" value="CCR1-9-like"/>
</dbReference>
<dbReference type="GO" id="GO:0016493">
    <property type="term" value="F:C-C chemokine receptor activity"/>
    <property type="evidence" value="ECO:0007669"/>
    <property type="project" value="TreeGrafter"/>
</dbReference>
<gene>
    <name evidence="13" type="primary">LOC114479413</name>
</gene>
<proteinExistence type="inferred from homology"/>
<feature type="transmembrane region" description="Helical" evidence="11">
    <location>
        <begin position="139"/>
        <end position="157"/>
    </location>
</feature>
<dbReference type="PROSITE" id="PS00237">
    <property type="entry name" value="G_PROTEIN_RECEP_F1_1"/>
    <property type="match status" value="1"/>
</dbReference>